<dbReference type="AlphaFoldDB" id="A0A813IEU5"/>
<keyword evidence="4 5" id="KW-0472">Membrane</keyword>
<feature type="transmembrane region" description="Helical" evidence="5">
    <location>
        <begin position="226"/>
        <end position="246"/>
    </location>
</feature>
<evidence type="ECO:0000256" key="2">
    <source>
        <dbReference type="ARBA" id="ARBA00022692"/>
    </source>
</evidence>
<feature type="transmembrane region" description="Helical" evidence="5">
    <location>
        <begin position="47"/>
        <end position="71"/>
    </location>
</feature>
<evidence type="ECO:0000259" key="6">
    <source>
        <dbReference type="Pfam" id="PF00916"/>
    </source>
</evidence>
<comment type="caution">
    <text evidence="7">The sequence shown here is derived from an EMBL/GenBank/DDBJ whole genome shotgun (WGS) entry which is preliminary data.</text>
</comment>
<dbReference type="GO" id="GO:0016020">
    <property type="term" value="C:membrane"/>
    <property type="evidence" value="ECO:0007669"/>
    <property type="project" value="UniProtKB-SubCell"/>
</dbReference>
<dbReference type="Proteomes" id="UP000626109">
    <property type="component" value="Unassembled WGS sequence"/>
</dbReference>
<dbReference type="InterPro" id="IPR011547">
    <property type="entry name" value="SLC26A/SulP_dom"/>
</dbReference>
<keyword evidence="2 5" id="KW-0812">Transmembrane</keyword>
<evidence type="ECO:0000256" key="1">
    <source>
        <dbReference type="ARBA" id="ARBA00004141"/>
    </source>
</evidence>
<dbReference type="PANTHER" id="PTHR43310">
    <property type="entry name" value="SULFATE TRANSPORTER YBAR-RELATED"/>
    <property type="match status" value="1"/>
</dbReference>
<evidence type="ECO:0000313" key="8">
    <source>
        <dbReference type="Proteomes" id="UP000626109"/>
    </source>
</evidence>
<proteinExistence type="predicted"/>
<gene>
    <name evidence="7" type="ORF">PGLA2088_LOCUS7292</name>
</gene>
<name>A0A813IEU5_POLGL</name>
<feature type="transmembrane region" description="Helical" evidence="5">
    <location>
        <begin position="83"/>
        <end position="102"/>
    </location>
</feature>
<keyword evidence="3 5" id="KW-1133">Transmembrane helix</keyword>
<sequence length="341" mass="37734">MWTQLMGSIISLFVGQFVTTTNLDPLSAILFGQLSQRIVIHFQGPDAHLLLSNMMLVMPLMTICLGFGLYAVGRFRMAFMLRFFPYTVVAGFLAGSGILILVESLALASGPSIFKLMTDSVMLGLQSLQVEPALGREDSWQTFLELLSNWSQIGCAVLFSFLAGAVRDLHTFGLSLAVEFMSGGTLPPKSWFLAFPEPVHWWEPFQVMGQALSGDFRPTMAIDAEFTATFVTIMTVAWSINTLAVAKLVPLRPGLKRCEEQDEIQSLGLTNIILGSLGCHSSMQSFKLPMMMRGVKSGPLWPYFNLMVNIYLFFYSPRAIILSVPRFLFAGSLFAVNSCFV</sequence>
<dbReference type="EMBL" id="CAJNNW010007477">
    <property type="protein sequence ID" value="CAE8649298.1"/>
    <property type="molecule type" value="Genomic_DNA"/>
</dbReference>
<organism evidence="7 8">
    <name type="scientific">Polarella glacialis</name>
    <name type="common">Dinoflagellate</name>
    <dbReference type="NCBI Taxonomy" id="89957"/>
    <lineage>
        <taxon>Eukaryota</taxon>
        <taxon>Sar</taxon>
        <taxon>Alveolata</taxon>
        <taxon>Dinophyceae</taxon>
        <taxon>Suessiales</taxon>
        <taxon>Suessiaceae</taxon>
        <taxon>Polarella</taxon>
    </lineage>
</organism>
<feature type="transmembrane region" description="Helical" evidence="5">
    <location>
        <begin position="298"/>
        <end position="314"/>
    </location>
</feature>
<accession>A0A813IEU5</accession>
<dbReference type="PANTHER" id="PTHR43310:SF2">
    <property type="entry name" value="SLC26A_SULP TRANSPORTER DOMAIN-CONTAINING PROTEIN"/>
    <property type="match status" value="1"/>
</dbReference>
<evidence type="ECO:0000313" key="7">
    <source>
        <dbReference type="EMBL" id="CAE8649298.1"/>
    </source>
</evidence>
<evidence type="ECO:0000256" key="5">
    <source>
        <dbReference type="SAM" id="Phobius"/>
    </source>
</evidence>
<feature type="domain" description="SLC26A/SulP transporter" evidence="6">
    <location>
        <begin position="51"/>
        <end position="110"/>
    </location>
</feature>
<evidence type="ECO:0000256" key="3">
    <source>
        <dbReference type="ARBA" id="ARBA00022989"/>
    </source>
</evidence>
<evidence type="ECO:0000256" key="4">
    <source>
        <dbReference type="ARBA" id="ARBA00023136"/>
    </source>
</evidence>
<protein>
    <recommendedName>
        <fullName evidence="6">SLC26A/SulP transporter domain-containing protein</fullName>
    </recommendedName>
</protein>
<comment type="subcellular location">
    <subcellularLocation>
        <location evidence="1">Membrane</location>
        <topology evidence="1">Multi-pass membrane protein</topology>
    </subcellularLocation>
</comment>
<dbReference type="InterPro" id="IPR052706">
    <property type="entry name" value="Membrane-Transporter-like"/>
</dbReference>
<reference evidence="7" key="1">
    <citation type="submission" date="2021-02" db="EMBL/GenBank/DDBJ databases">
        <authorList>
            <person name="Dougan E. K."/>
            <person name="Rhodes N."/>
            <person name="Thang M."/>
            <person name="Chan C."/>
        </authorList>
    </citation>
    <scope>NUCLEOTIDE SEQUENCE</scope>
</reference>
<dbReference type="Pfam" id="PF00916">
    <property type="entry name" value="Sulfate_transp"/>
    <property type="match status" value="1"/>
</dbReference>